<dbReference type="InterPro" id="IPR015882">
    <property type="entry name" value="HEX_bac_N"/>
</dbReference>
<comment type="caution">
    <text evidence="10">The sequence shown here is derived from an EMBL/GenBank/DDBJ whole genome shotgun (WGS) entry which is preliminary data.</text>
</comment>
<accession>A0A840E7T3</accession>
<dbReference type="InterPro" id="IPR025705">
    <property type="entry name" value="Beta_hexosaminidase_sua/sub"/>
</dbReference>
<dbReference type="RefSeq" id="WP_183497318.1">
    <property type="nucleotide sequence ID" value="NZ_JACIFF010000012.1"/>
</dbReference>
<sequence length="873" mass="98382">MSRLITLVLVFFSTCISAQDEPLFVAKFTAEQLRAAPAKLIPFPREINWTGEHIALESLELRNAASAAPGLRKELTRMLQAHDVALRDGANLSCEFVTDTSLGKEGYAIAISATGIQLTAATEAGHFYALQTLRQLIQERGGQTVLPLCEIQDAPAFPVRGFMVDVGRNFQPLESLKRQLDIMARYKLNVFQWHLTDRPAWRIESKKYPELNATENHRPTRDPGMYYTYAEIRELISYAKERHISVIPEIDMPGHSDSFTAAMGVRMETDRGMEILEDILTEFFTEIPAADCPIIHIGSDEVEVPNPKEFMNRMIDFCEANGREVMVWNPGLTAKPGVIRQTWKPLPPSDTDYREIDSWNSYINNGEPMTQIQRLFFKPIGESSNSEVLGGILCLWPDVNLARPEDAYTQNPVYPSMLTYAWTTWTADVQTASPTFFMTLPPRGTPAFGYFAAYEDILLHHGDEHFANAPFPYLKQTDKAWKVIGPFPGDKADARFDTIQDSYTLSGKEFNWQAATGNTLVMKDRFRLGGYFPEASAGETVYALTHIHSDRDRQVDTWIGFETPMRANRTYGGIPETGSWDANGGDIWLNDAPLPAPSWNNPGWKPARSTGWASPEDLEKPWTDEELYWTRKPTRVTLKQGWNKVLAKIPAATDYQNWMFTFAPLSMEGLRFAIRPDEHSTYYHQRKTHFESLPNDEGEIVLIGDSMTDGGEWAELLGNDKVKNRGISGDVTLGVLDRLEEVTASAPAKVFLLIGTNDLARGSSVEEVIQNISRIVVTTNEASPQTEVYVQSIFPVNDHYRMFAGHTGKGEEIKAINAALEKGVEGNYRYLDLHPSFTDDQQKLDIRYSNDGLHLNGAGYQRWASLLREYVVE</sequence>
<dbReference type="Gene3D" id="3.20.20.80">
    <property type="entry name" value="Glycosidases"/>
    <property type="match status" value="1"/>
</dbReference>
<evidence type="ECO:0000256" key="5">
    <source>
        <dbReference type="ARBA" id="ARBA00023295"/>
    </source>
</evidence>
<dbReference type="InterPro" id="IPR013830">
    <property type="entry name" value="SGNH_hydro"/>
</dbReference>
<evidence type="ECO:0000256" key="6">
    <source>
        <dbReference type="SAM" id="SignalP"/>
    </source>
</evidence>
<dbReference type="InterPro" id="IPR008265">
    <property type="entry name" value="Lipase_GDSL_AS"/>
</dbReference>
<feature type="domain" description="SGNH hydrolase-type esterase" evidence="9">
    <location>
        <begin position="703"/>
        <end position="862"/>
    </location>
</feature>
<dbReference type="Gene3D" id="3.30.379.10">
    <property type="entry name" value="Chitobiase/beta-hexosaminidase domain 2-like"/>
    <property type="match status" value="1"/>
</dbReference>
<dbReference type="SUPFAM" id="SSF52266">
    <property type="entry name" value="SGNH hydrolase"/>
    <property type="match status" value="1"/>
</dbReference>
<dbReference type="InterPro" id="IPR017853">
    <property type="entry name" value="GH"/>
</dbReference>
<dbReference type="Gene3D" id="3.40.50.1110">
    <property type="entry name" value="SGNH hydrolase"/>
    <property type="match status" value="1"/>
</dbReference>
<dbReference type="AlphaFoldDB" id="A0A840E7T3"/>
<protein>
    <recommendedName>
        <fullName evidence="3">beta-N-acetylhexosaminidase</fullName>
        <ecNumber evidence="3">3.2.1.52</ecNumber>
    </recommendedName>
</protein>
<dbReference type="GO" id="GO:0004563">
    <property type="term" value="F:beta-N-acetylhexosaminidase activity"/>
    <property type="evidence" value="ECO:0007669"/>
    <property type="project" value="UniProtKB-EC"/>
</dbReference>
<comment type="similarity">
    <text evidence="2">Belongs to the glycosyl hydrolase 20 family.</text>
</comment>
<evidence type="ECO:0000256" key="1">
    <source>
        <dbReference type="ARBA" id="ARBA00001231"/>
    </source>
</evidence>
<dbReference type="Pfam" id="PF13472">
    <property type="entry name" value="Lipase_GDSL_2"/>
    <property type="match status" value="1"/>
</dbReference>
<reference evidence="10 11" key="1">
    <citation type="submission" date="2020-08" db="EMBL/GenBank/DDBJ databases">
        <title>Genomic Encyclopedia of Type Strains, Phase IV (KMG-IV): sequencing the most valuable type-strain genomes for metagenomic binning, comparative biology and taxonomic classification.</title>
        <authorList>
            <person name="Goeker M."/>
        </authorList>
    </citation>
    <scope>NUCLEOTIDE SEQUENCE [LARGE SCALE GENOMIC DNA]</scope>
    <source>
        <strain evidence="10 11">DSM 105137</strain>
    </source>
</reference>
<keyword evidence="6" id="KW-0732">Signal</keyword>
<dbReference type="PANTHER" id="PTHR22600">
    <property type="entry name" value="BETA-HEXOSAMINIDASE"/>
    <property type="match status" value="1"/>
</dbReference>
<dbReference type="Proteomes" id="UP000576209">
    <property type="component" value="Unassembled WGS sequence"/>
</dbReference>
<comment type="catalytic activity">
    <reaction evidence="1">
        <text>Hydrolysis of terminal non-reducing N-acetyl-D-hexosamine residues in N-acetyl-beta-D-hexosaminides.</text>
        <dbReference type="EC" id="3.2.1.52"/>
    </reaction>
</comment>
<dbReference type="GO" id="GO:0006629">
    <property type="term" value="P:lipid metabolic process"/>
    <property type="evidence" value="ECO:0007669"/>
    <property type="project" value="InterPro"/>
</dbReference>
<organism evidence="10 11">
    <name type="scientific">Neolewinella aquimaris</name>
    <dbReference type="NCBI Taxonomy" id="1835722"/>
    <lineage>
        <taxon>Bacteria</taxon>
        <taxon>Pseudomonadati</taxon>
        <taxon>Bacteroidota</taxon>
        <taxon>Saprospiria</taxon>
        <taxon>Saprospirales</taxon>
        <taxon>Lewinellaceae</taxon>
        <taxon>Neolewinella</taxon>
    </lineage>
</organism>
<evidence type="ECO:0000313" key="11">
    <source>
        <dbReference type="Proteomes" id="UP000576209"/>
    </source>
</evidence>
<keyword evidence="11" id="KW-1185">Reference proteome</keyword>
<evidence type="ECO:0000256" key="4">
    <source>
        <dbReference type="ARBA" id="ARBA00022801"/>
    </source>
</evidence>
<evidence type="ECO:0000259" key="8">
    <source>
        <dbReference type="Pfam" id="PF02838"/>
    </source>
</evidence>
<evidence type="ECO:0000313" key="10">
    <source>
        <dbReference type="EMBL" id="MBB4081090.1"/>
    </source>
</evidence>
<dbReference type="PANTHER" id="PTHR22600:SF57">
    <property type="entry name" value="BETA-N-ACETYLHEXOSAMINIDASE"/>
    <property type="match status" value="1"/>
</dbReference>
<evidence type="ECO:0000259" key="9">
    <source>
        <dbReference type="Pfam" id="PF13472"/>
    </source>
</evidence>
<dbReference type="Pfam" id="PF00728">
    <property type="entry name" value="Glyco_hydro_20"/>
    <property type="match status" value="1"/>
</dbReference>
<dbReference type="InterPro" id="IPR029018">
    <property type="entry name" value="Hex-like_dom2"/>
</dbReference>
<dbReference type="EC" id="3.2.1.52" evidence="3"/>
<dbReference type="EMBL" id="JACIFF010000012">
    <property type="protein sequence ID" value="MBB4081090.1"/>
    <property type="molecule type" value="Genomic_DNA"/>
</dbReference>
<name>A0A840E7T3_9BACT</name>
<dbReference type="GO" id="GO:0005975">
    <property type="term" value="P:carbohydrate metabolic process"/>
    <property type="evidence" value="ECO:0007669"/>
    <property type="project" value="InterPro"/>
</dbReference>
<gene>
    <name evidence="10" type="ORF">GGR28_003737</name>
</gene>
<keyword evidence="4" id="KW-0378">Hydrolase</keyword>
<dbReference type="PROSITE" id="PS01098">
    <property type="entry name" value="LIPASE_GDSL_SER"/>
    <property type="match status" value="1"/>
</dbReference>
<evidence type="ECO:0000256" key="2">
    <source>
        <dbReference type="ARBA" id="ARBA00006285"/>
    </source>
</evidence>
<feature type="domain" description="Glycoside hydrolase family 20 catalytic" evidence="7">
    <location>
        <begin position="157"/>
        <end position="268"/>
    </location>
</feature>
<evidence type="ECO:0000259" key="7">
    <source>
        <dbReference type="Pfam" id="PF00728"/>
    </source>
</evidence>
<feature type="chain" id="PRO_5033042182" description="beta-N-acetylhexosaminidase" evidence="6">
    <location>
        <begin position="19"/>
        <end position="873"/>
    </location>
</feature>
<dbReference type="InterPro" id="IPR036514">
    <property type="entry name" value="SGNH_hydro_sf"/>
</dbReference>
<feature type="domain" description="Beta-hexosaminidase bacterial type N-terminal" evidence="8">
    <location>
        <begin position="39"/>
        <end position="154"/>
    </location>
</feature>
<evidence type="ECO:0000256" key="3">
    <source>
        <dbReference type="ARBA" id="ARBA00012663"/>
    </source>
</evidence>
<dbReference type="GO" id="GO:0016020">
    <property type="term" value="C:membrane"/>
    <property type="evidence" value="ECO:0007669"/>
    <property type="project" value="TreeGrafter"/>
</dbReference>
<dbReference type="GO" id="GO:0016298">
    <property type="term" value="F:lipase activity"/>
    <property type="evidence" value="ECO:0007669"/>
    <property type="project" value="InterPro"/>
</dbReference>
<dbReference type="PRINTS" id="PR00738">
    <property type="entry name" value="GLHYDRLASE20"/>
</dbReference>
<dbReference type="SUPFAM" id="SSF51445">
    <property type="entry name" value="(Trans)glycosidases"/>
    <property type="match status" value="1"/>
</dbReference>
<dbReference type="GO" id="GO:0030203">
    <property type="term" value="P:glycosaminoglycan metabolic process"/>
    <property type="evidence" value="ECO:0007669"/>
    <property type="project" value="TreeGrafter"/>
</dbReference>
<dbReference type="InterPro" id="IPR015883">
    <property type="entry name" value="Glyco_hydro_20_cat"/>
</dbReference>
<dbReference type="SUPFAM" id="SSF55545">
    <property type="entry name" value="beta-N-acetylhexosaminidase-like domain"/>
    <property type="match status" value="1"/>
</dbReference>
<dbReference type="Pfam" id="PF02838">
    <property type="entry name" value="Glyco_hydro_20b"/>
    <property type="match status" value="1"/>
</dbReference>
<proteinExistence type="inferred from homology"/>
<keyword evidence="5" id="KW-0326">Glycosidase</keyword>
<feature type="signal peptide" evidence="6">
    <location>
        <begin position="1"/>
        <end position="18"/>
    </location>
</feature>